<dbReference type="EMBL" id="CP003017">
    <property type="protein sequence ID" value="AEN91345.1"/>
    <property type="molecule type" value="Genomic_DNA"/>
</dbReference>
<evidence type="ECO:0000313" key="2">
    <source>
        <dbReference type="Proteomes" id="UP000001283"/>
    </source>
</evidence>
<sequence>MSFTISPFISFEIYPFYNKCSKNKIGELLQKLNTYIKSFWRWWK</sequence>
<proteinExistence type="predicted"/>
<reference evidence="1 2" key="1">
    <citation type="journal article" date="2011" name="J. Bacteriol.">
        <title>Complete genome sequence of the industrial strain Bacillus megaterium WSH-002.</title>
        <authorList>
            <person name="Liu L."/>
            <person name="Li Y."/>
            <person name="Zhang J."/>
            <person name="Zou W."/>
            <person name="Zhou Z."/>
            <person name="Liu J."/>
            <person name="Li X."/>
            <person name="Wang L."/>
            <person name="Chen J."/>
        </authorList>
    </citation>
    <scope>NUCLEOTIDE SEQUENCE [LARGE SCALE GENOMIC DNA]</scope>
    <source>
        <strain evidence="1 2">WSH-002</strain>
    </source>
</reference>
<dbReference type="Proteomes" id="UP000001283">
    <property type="component" value="Chromosome"/>
</dbReference>
<name>A0A8D3X2Q9_PRIMW</name>
<accession>A0A8D3X2Q9</accession>
<organism evidence="1 2">
    <name type="scientific">Priestia megaterium (strain WSH-002)</name>
    <name type="common">Bacillus megaterium</name>
    <dbReference type="NCBI Taxonomy" id="1006007"/>
    <lineage>
        <taxon>Bacteria</taxon>
        <taxon>Bacillati</taxon>
        <taxon>Bacillota</taxon>
        <taxon>Bacilli</taxon>
        <taxon>Bacillales</taxon>
        <taxon>Bacillaceae</taxon>
        <taxon>Priestia</taxon>
    </lineage>
</organism>
<protein>
    <submittedName>
        <fullName evidence="1">Uncharacterized protein</fullName>
    </submittedName>
</protein>
<evidence type="ECO:0000313" key="1">
    <source>
        <dbReference type="EMBL" id="AEN91345.1"/>
    </source>
</evidence>
<gene>
    <name evidence="1" type="ORF">BMWSH_4467</name>
</gene>
<dbReference type="KEGG" id="bmh:BMWSH_4467"/>
<dbReference type="AlphaFoldDB" id="A0A8D3X2Q9"/>